<dbReference type="InterPro" id="IPR006016">
    <property type="entry name" value="UspA"/>
</dbReference>
<evidence type="ECO:0000313" key="3">
    <source>
        <dbReference type="EMBL" id="SFL15524.1"/>
    </source>
</evidence>
<dbReference type="Gene3D" id="3.40.50.620">
    <property type="entry name" value="HUPs"/>
    <property type="match status" value="1"/>
</dbReference>
<name>A0A1I4FCB5_9ACTN</name>
<dbReference type="SUPFAM" id="SSF52402">
    <property type="entry name" value="Adenine nucleotide alpha hydrolases-like"/>
    <property type="match status" value="2"/>
</dbReference>
<protein>
    <submittedName>
        <fullName evidence="3">Nucleotide-binding universal stress protein, UspA family</fullName>
    </submittedName>
</protein>
<dbReference type="CDD" id="cd00293">
    <property type="entry name" value="USP-like"/>
    <property type="match status" value="2"/>
</dbReference>
<feature type="domain" description="UspA" evidence="2">
    <location>
        <begin position="238"/>
        <end position="287"/>
    </location>
</feature>
<sequence>MSAPDSGGRTLRVLVGYDGSRSSVNAIEAAAHLIPSADATVLHLWEPPFTSPELRQRLAGRADSLESLSNLLESEGRAEAERLTRTGVALARAAGWTAEPLVKRTFGGDGYQFARTAQELGADLIVVGSRGLSGVRAALGSVSELVVHVSPVPVLVVPYPLTSAEWDAADHGPVLVGTDGSAGADTAMATAAELFPERKQLVVSVSEPGPGPGPTAPDGAELVTVPSAGRPGSSRATAATLAECATGHGAGVIAVGTRGRSASRELLVGGVTRALLHHAHRPTLVVPGPPSPVA</sequence>
<dbReference type="OrthoDB" id="3473874at2"/>
<evidence type="ECO:0000256" key="1">
    <source>
        <dbReference type="ARBA" id="ARBA00008791"/>
    </source>
</evidence>
<dbReference type="STRING" id="504800.SAMN04488085_10787"/>
<proteinExistence type="inferred from homology"/>
<accession>A0A1I4FCB5</accession>
<dbReference type="RefSeq" id="WP_091324998.1">
    <property type="nucleotide sequence ID" value="NZ_FOSW01000007.1"/>
</dbReference>
<dbReference type="InterPro" id="IPR014729">
    <property type="entry name" value="Rossmann-like_a/b/a_fold"/>
</dbReference>
<comment type="similarity">
    <text evidence="1">Belongs to the universal stress protein A family.</text>
</comment>
<dbReference type="Proteomes" id="UP000199152">
    <property type="component" value="Unassembled WGS sequence"/>
</dbReference>
<dbReference type="Gene3D" id="3.40.50.12370">
    <property type="match status" value="1"/>
</dbReference>
<dbReference type="PRINTS" id="PR01438">
    <property type="entry name" value="UNVRSLSTRESS"/>
</dbReference>
<dbReference type="InterPro" id="IPR006015">
    <property type="entry name" value="Universal_stress_UspA"/>
</dbReference>
<evidence type="ECO:0000259" key="2">
    <source>
        <dbReference type="Pfam" id="PF00582"/>
    </source>
</evidence>
<feature type="domain" description="UspA" evidence="2">
    <location>
        <begin position="12"/>
        <end position="158"/>
    </location>
</feature>
<evidence type="ECO:0000313" key="4">
    <source>
        <dbReference type="Proteomes" id="UP000199152"/>
    </source>
</evidence>
<reference evidence="3 4" key="1">
    <citation type="submission" date="2016-10" db="EMBL/GenBank/DDBJ databases">
        <authorList>
            <person name="de Groot N.N."/>
        </authorList>
    </citation>
    <scope>NUCLEOTIDE SEQUENCE [LARGE SCALE GENOMIC DNA]</scope>
    <source>
        <strain evidence="3 4">DSM 45317</strain>
    </source>
</reference>
<organism evidence="3 4">
    <name type="scientific">Geodermatophilus ruber</name>
    <dbReference type="NCBI Taxonomy" id="504800"/>
    <lineage>
        <taxon>Bacteria</taxon>
        <taxon>Bacillati</taxon>
        <taxon>Actinomycetota</taxon>
        <taxon>Actinomycetes</taxon>
        <taxon>Geodermatophilales</taxon>
        <taxon>Geodermatophilaceae</taxon>
        <taxon>Geodermatophilus</taxon>
    </lineage>
</organism>
<dbReference type="PANTHER" id="PTHR46268">
    <property type="entry name" value="STRESS RESPONSE PROTEIN NHAX"/>
    <property type="match status" value="1"/>
</dbReference>
<dbReference type="EMBL" id="FOSW01000007">
    <property type="protein sequence ID" value="SFL15524.1"/>
    <property type="molecule type" value="Genomic_DNA"/>
</dbReference>
<keyword evidence="4" id="KW-1185">Reference proteome</keyword>
<dbReference type="PANTHER" id="PTHR46268:SF6">
    <property type="entry name" value="UNIVERSAL STRESS PROTEIN UP12"/>
    <property type="match status" value="1"/>
</dbReference>
<dbReference type="AlphaFoldDB" id="A0A1I4FCB5"/>
<dbReference type="Pfam" id="PF00582">
    <property type="entry name" value="Usp"/>
    <property type="match status" value="2"/>
</dbReference>
<dbReference type="InParanoid" id="A0A1I4FCB5"/>
<gene>
    <name evidence="3" type="ORF">SAMN04488085_10787</name>
</gene>